<dbReference type="GO" id="GO:0005524">
    <property type="term" value="F:ATP binding"/>
    <property type="evidence" value="ECO:0007669"/>
    <property type="project" value="UniProtKB-KW"/>
</dbReference>
<dbReference type="PANTHER" id="PTHR42957">
    <property type="entry name" value="HELICASE MJ1565-RELATED"/>
    <property type="match status" value="1"/>
</dbReference>
<evidence type="ECO:0000313" key="2">
    <source>
        <dbReference type="EMBL" id="TVO50929.1"/>
    </source>
</evidence>
<organism evidence="2 3">
    <name type="scientific">Denitromonas halophila</name>
    <dbReference type="NCBI Taxonomy" id="1629404"/>
    <lineage>
        <taxon>Bacteria</taxon>
        <taxon>Pseudomonadati</taxon>
        <taxon>Pseudomonadota</taxon>
        <taxon>Betaproteobacteria</taxon>
        <taxon>Rhodocyclales</taxon>
        <taxon>Zoogloeaceae</taxon>
        <taxon>Denitromonas</taxon>
    </lineage>
</organism>
<gene>
    <name evidence="2" type="ORF">FHP91_20505</name>
</gene>
<dbReference type="PANTHER" id="PTHR42957:SF1">
    <property type="entry name" value="HELICASE MJ1565-RELATED"/>
    <property type="match status" value="1"/>
</dbReference>
<dbReference type="InterPro" id="IPR027417">
    <property type="entry name" value="P-loop_NTPase"/>
</dbReference>
<proteinExistence type="predicted"/>
<dbReference type="InterPro" id="IPR002789">
    <property type="entry name" value="HerA_central"/>
</dbReference>
<dbReference type="SUPFAM" id="SSF52540">
    <property type="entry name" value="P-loop containing nucleoside triphosphate hydrolases"/>
    <property type="match status" value="1"/>
</dbReference>
<dbReference type="OrthoDB" id="9806951at2"/>
<dbReference type="Proteomes" id="UP000319502">
    <property type="component" value="Unassembled WGS sequence"/>
</dbReference>
<feature type="domain" description="Helicase HerA central" evidence="1">
    <location>
        <begin position="149"/>
        <end position="412"/>
    </location>
</feature>
<sequence>MSIFKYSDSDALGNVKSVDTAIVIVQVADVERLRKLQVNRLAVLQSSRPGQHLIGIIQKITRNSVEARELGEVEGDEDGLKIAAELNLVRITLIGTMVDKLGTDSNVFLRTLETVPEIDANCFAVEGEALTNFMRVIANISGDGERLSLGHYTLDDKAEAFLNGNKFFQRHAIIVGSTGSGKSWTTARVLECMAGLPNANGIVFDIHGEYRPLKADGIRHLRIAGPKDLDAKSTLADGVIHLPYWLLAYEAMVSMFVDRSDQNAPNQAMLMSRTIIEAKRNYLEAGKHAEVLDNFTIDSPIPFSIADVIARLEELDAEMIPGARAGTEKAGAFNGKLSRLIERLKNKQTDRRLGFLFQAPADTMEFDWLDKLVAALVAGTKDQADRLGGVKIVDFSEVPSDMLPLIISLVAKLVFSIQQWTPTENRHPIALFCDEAHLYIPERQSSSGGEAFAVDAFERIAKEGRKYGVGLVVISQRPSEVNRTVLSQCNNLVAMRLTNGDDQNVVRRLLPDSLGGFSELLPVLDTGEALVVGDASLLPTRVRVQRPTSQPNSGTVPFWDRWSEDKEIAKLSDSVASWRKQAIQEPPTPAPKSGT</sequence>
<keyword evidence="3" id="KW-1185">Reference proteome</keyword>
<protein>
    <submittedName>
        <fullName evidence="2">ATP-binding protein</fullName>
    </submittedName>
</protein>
<keyword evidence="2" id="KW-0067">ATP-binding</keyword>
<evidence type="ECO:0000259" key="1">
    <source>
        <dbReference type="Pfam" id="PF01935"/>
    </source>
</evidence>
<dbReference type="Pfam" id="PF01935">
    <property type="entry name" value="DUF87"/>
    <property type="match status" value="1"/>
</dbReference>
<dbReference type="CDD" id="cd01127">
    <property type="entry name" value="TrwB_TraG_TraD_VirD4"/>
    <property type="match status" value="1"/>
</dbReference>
<accession>A0A557QDD5</accession>
<dbReference type="EMBL" id="VMNK01000023">
    <property type="protein sequence ID" value="TVO50929.1"/>
    <property type="molecule type" value="Genomic_DNA"/>
</dbReference>
<dbReference type="AlphaFoldDB" id="A0A557QDD5"/>
<reference evidence="2 3" key="1">
    <citation type="submission" date="2019-07" db="EMBL/GenBank/DDBJ databases">
        <title>The pathways for chlorine oxyanion respiration interact through the shared metabolite chlorate.</title>
        <authorList>
            <person name="Barnum T.P."/>
            <person name="Cheng Y."/>
            <person name="Hill K.A."/>
            <person name="Lucas L.N."/>
            <person name="Carlson H.K."/>
            <person name="Coates J.D."/>
        </authorList>
    </citation>
    <scope>NUCLEOTIDE SEQUENCE [LARGE SCALE GENOMIC DNA]</scope>
    <source>
        <strain evidence="2 3">SFB-3</strain>
    </source>
</reference>
<dbReference type="Gene3D" id="3.40.50.300">
    <property type="entry name" value="P-loop containing nucleotide triphosphate hydrolases"/>
    <property type="match status" value="2"/>
</dbReference>
<dbReference type="InterPro" id="IPR008571">
    <property type="entry name" value="HerA-like"/>
</dbReference>
<dbReference type="RefSeq" id="WP_144311318.1">
    <property type="nucleotide sequence ID" value="NZ_VMNK01000023.1"/>
</dbReference>
<name>A0A557QDD5_9RHOO</name>
<comment type="caution">
    <text evidence="2">The sequence shown here is derived from an EMBL/GenBank/DDBJ whole genome shotgun (WGS) entry which is preliminary data.</text>
</comment>
<evidence type="ECO:0000313" key="3">
    <source>
        <dbReference type="Proteomes" id="UP000319502"/>
    </source>
</evidence>
<keyword evidence="2" id="KW-0547">Nucleotide-binding</keyword>